<keyword evidence="3" id="KW-1185">Reference proteome</keyword>
<evidence type="ECO:0008006" key="4">
    <source>
        <dbReference type="Google" id="ProtNLM"/>
    </source>
</evidence>
<dbReference type="AlphaFoldDB" id="A0A146G337"/>
<gene>
    <name evidence="2" type="ORF">TSACC_2287</name>
</gene>
<proteinExistence type="predicted"/>
<evidence type="ECO:0000313" key="3">
    <source>
        <dbReference type="Proteomes" id="UP000076023"/>
    </source>
</evidence>
<dbReference type="Proteomes" id="UP000076023">
    <property type="component" value="Unassembled WGS sequence"/>
</dbReference>
<reference evidence="3" key="1">
    <citation type="journal article" date="2017" name="Genome Announc.">
        <title>Draft Genome Sequence of Terrimicrobium sacchariphilum NM-5T, a Facultative Anaerobic Soil Bacterium of the Class Spartobacteria.</title>
        <authorList>
            <person name="Qiu Y.L."/>
            <person name="Tourlousse D.M."/>
            <person name="Matsuura N."/>
            <person name="Ohashi A."/>
            <person name="Sekiguchi Y."/>
        </authorList>
    </citation>
    <scope>NUCLEOTIDE SEQUENCE [LARGE SCALE GENOMIC DNA]</scope>
    <source>
        <strain evidence="3">NM-5</strain>
    </source>
</reference>
<keyword evidence="1" id="KW-0732">Signal</keyword>
<organism evidence="2 3">
    <name type="scientific">Terrimicrobium sacchariphilum</name>
    <dbReference type="NCBI Taxonomy" id="690879"/>
    <lineage>
        <taxon>Bacteria</taxon>
        <taxon>Pseudomonadati</taxon>
        <taxon>Verrucomicrobiota</taxon>
        <taxon>Terrimicrobiia</taxon>
        <taxon>Terrimicrobiales</taxon>
        <taxon>Terrimicrobiaceae</taxon>
        <taxon>Terrimicrobium</taxon>
    </lineage>
</organism>
<dbReference type="InterPro" id="IPR017853">
    <property type="entry name" value="GH"/>
</dbReference>
<protein>
    <recommendedName>
        <fullName evidence="4">Cellulase</fullName>
    </recommendedName>
</protein>
<sequence>MVRLFISFCGMLAATVAVVSAQPATLPATAGGAEVSPDGRVSIGGLRFALAHYGQGWSTYTSNQKLTLRAGSPEISASRIAFSASWEIPPSSAPSSVEQTVTADDGIDLSWQVRLADGISTDTLCVSATIPLGSGAGQPVLFELRSGERESFTLPASYDGKGNLYDVSGVTQVTIPSPGGTVVIEGKDLRVSLHDDRQFGGSSFSMRISFFPRSGAITDSALQFRITHFDKAPDPFPTAKIEAGPDWSPFQGSVEVEPGSVFDRSRLLSAPAGKSGRVAVSPSGQFVFSETGQRARFWGVNLCFDSLLLTPEQADQLADRLARAGYNTVRLHHYDGLLVDKNGSSYDLNPDRLDRLEYLFAALKKRGIYLTIDLYTFRGFPIEEIPDLGYALRYPLNTLFKLLVPVSENAFTAWKKFAHALMTHRNPYTGLTWAEDPALVSVCMINEDSIFFGGISRRKPEFIALYDKSFSEWLAKQPMSATSGQSQDALFNRFLVDIKKHSDARMEAYLREIGVQCLVTSDNNINKEAQVYVRDQYDFVDNHEYWNHPVPLGPNVGVNQNSAIVSGLWLPRELMPSRIFGKPYTITEYNFCWPNAARAEAGLLMPAYAGLQDWDAIYCFDYSSQDSSALFTPKPVEGSGFLFSIVSDPIGMLTDRIAATLFLHGGITPAKGALSYLVDPTLMLEGKRADTPKIPEAFSRLGLITRIGSVPITSPDLPTIAQRAGIEAFITRIPKPSALSLPVFSLEPDLAQALTQDNLLPAQAADGTIESSTKQIAVSPTRGFARLVTDYAECFVLPSGQTQQGRRVTVESDDSFSAVYVVSADDRPLASTNRLAVLHLTDVLPSGTTFTDKHRTVLQKFGVMPYLIRRGTAKISVSLPATDKPWSVWAIDPAGRRLFPVECMQEKDVLKFTAATITPSGTALAYEIVR</sequence>
<accession>A0A146G337</accession>
<dbReference type="RefSeq" id="WP_075077764.1">
    <property type="nucleotide sequence ID" value="NZ_BDCO01000002.1"/>
</dbReference>
<evidence type="ECO:0000256" key="1">
    <source>
        <dbReference type="SAM" id="SignalP"/>
    </source>
</evidence>
<dbReference type="EMBL" id="BDCO01000002">
    <property type="protein sequence ID" value="GAT31893.1"/>
    <property type="molecule type" value="Genomic_DNA"/>
</dbReference>
<dbReference type="SUPFAM" id="SSF51445">
    <property type="entry name" value="(Trans)glycosidases"/>
    <property type="match status" value="1"/>
</dbReference>
<feature type="chain" id="PRO_5007524320" description="Cellulase" evidence="1">
    <location>
        <begin position="22"/>
        <end position="930"/>
    </location>
</feature>
<comment type="caution">
    <text evidence="2">The sequence shown here is derived from an EMBL/GenBank/DDBJ whole genome shotgun (WGS) entry which is preliminary data.</text>
</comment>
<dbReference type="OrthoDB" id="9146353at2"/>
<dbReference type="Gene3D" id="3.20.20.80">
    <property type="entry name" value="Glycosidases"/>
    <property type="match status" value="1"/>
</dbReference>
<name>A0A146G337_TERSA</name>
<dbReference type="InParanoid" id="A0A146G337"/>
<dbReference type="STRING" id="690879.TSACC_2287"/>
<feature type="signal peptide" evidence="1">
    <location>
        <begin position="1"/>
        <end position="21"/>
    </location>
</feature>
<evidence type="ECO:0000313" key="2">
    <source>
        <dbReference type="EMBL" id="GAT31893.1"/>
    </source>
</evidence>